<keyword evidence="3" id="KW-0378">Hydrolase</keyword>
<dbReference type="PANTHER" id="PTHR15032">
    <property type="entry name" value="N-ACYL-PHOSPHATIDYLETHANOLAMINE-HYDROLYZING PHOSPHOLIPASE D"/>
    <property type="match status" value="1"/>
</dbReference>
<feature type="region of interest" description="Disordered" evidence="1">
    <location>
        <begin position="16"/>
        <end position="79"/>
    </location>
</feature>
<accession>A0A8J3FAV5</accession>
<evidence type="ECO:0000313" key="3">
    <source>
        <dbReference type="EMBL" id="GGJ77944.1"/>
    </source>
</evidence>
<reference evidence="3" key="1">
    <citation type="journal article" date="2014" name="Int. J. Syst. Evol. Microbiol.">
        <title>Complete genome sequence of Corynebacterium casei LMG S-19264T (=DSM 44701T), isolated from a smear-ripened cheese.</title>
        <authorList>
            <consortium name="US DOE Joint Genome Institute (JGI-PGF)"/>
            <person name="Walter F."/>
            <person name="Albersmeier A."/>
            <person name="Kalinowski J."/>
            <person name="Ruckert C."/>
        </authorList>
    </citation>
    <scope>NUCLEOTIDE SEQUENCE</scope>
    <source>
        <strain evidence="3">JCM 3090</strain>
    </source>
</reference>
<dbReference type="Pfam" id="PF12706">
    <property type="entry name" value="Lactamase_B_2"/>
    <property type="match status" value="1"/>
</dbReference>
<feature type="compositionally biased region" description="Basic and acidic residues" evidence="1">
    <location>
        <begin position="57"/>
        <end position="66"/>
    </location>
</feature>
<dbReference type="GO" id="GO:0016787">
    <property type="term" value="F:hydrolase activity"/>
    <property type="evidence" value="ECO:0007669"/>
    <property type="project" value="UniProtKB-KW"/>
</dbReference>
<feature type="compositionally biased region" description="Low complexity" evidence="1">
    <location>
        <begin position="39"/>
        <end position="50"/>
    </location>
</feature>
<comment type="caution">
    <text evidence="3">The sequence shown here is derived from an EMBL/GenBank/DDBJ whole genome shotgun (WGS) entry which is preliminary data.</text>
</comment>
<keyword evidence="4" id="KW-1185">Reference proteome</keyword>
<reference evidence="3" key="2">
    <citation type="submission" date="2020-09" db="EMBL/GenBank/DDBJ databases">
        <authorList>
            <person name="Sun Q."/>
            <person name="Ohkuma M."/>
        </authorList>
    </citation>
    <scope>NUCLEOTIDE SEQUENCE</scope>
    <source>
        <strain evidence="3">JCM 3090</strain>
    </source>
</reference>
<name>A0A8J3FAV5_9ACTN</name>
<dbReference type="InterPro" id="IPR036866">
    <property type="entry name" value="RibonucZ/Hydroxyglut_hydro"/>
</dbReference>
<dbReference type="Proteomes" id="UP000649739">
    <property type="component" value="Unassembled WGS sequence"/>
</dbReference>
<dbReference type="SUPFAM" id="SSF56281">
    <property type="entry name" value="Metallo-hydrolase/oxidoreductase"/>
    <property type="match status" value="1"/>
</dbReference>
<evidence type="ECO:0000313" key="4">
    <source>
        <dbReference type="Proteomes" id="UP000649739"/>
    </source>
</evidence>
<protein>
    <submittedName>
        <fullName evidence="3">Zn-dependent hydrolase</fullName>
    </submittedName>
</protein>
<dbReference type="Gene3D" id="3.60.15.10">
    <property type="entry name" value="Ribonuclease Z/Hydroxyacylglutathione hydrolase-like"/>
    <property type="match status" value="1"/>
</dbReference>
<dbReference type="AlphaFoldDB" id="A0A8J3FAV5"/>
<proteinExistence type="predicted"/>
<dbReference type="PANTHER" id="PTHR15032:SF4">
    <property type="entry name" value="N-ACYL-PHOSPHATIDYLETHANOLAMINE-HYDROLYZING PHOSPHOLIPASE D"/>
    <property type="match status" value="1"/>
</dbReference>
<sequence>MGSMFNPLRSLGAVPTGARAERVRTSPNYRDGQFRNRAAADSPAAVPGAGRPSSAEALREWRERGAQRPAKPVPLVRERPATEPGDLRLTWLGHASTLVELDGAAVLLDPIWSDRCSPVAGVGPRRLHAVPMEIAALPELAAILISHDHYDHLDMRTIRRLTAAQSAPFVVPLGVGAHLERWGVPADRIVELDWDEEHAAGGLRLVATPAQHFSGRTLTRNRTLWSGWAVIGERRRVFYTGDTGYFPGFADIGAAYGPFDATLMQIGAYGDSWPDIHMTPEEAVAAHRDVRGELLIPVHWGTFTLAFHAWSEPIDRLLAAAEHEQVAVAVPRPGEAVDITAPVALDHWWQRVARAPEPAAVPLHELVQGARAD</sequence>
<evidence type="ECO:0000256" key="1">
    <source>
        <dbReference type="SAM" id="MobiDB-lite"/>
    </source>
</evidence>
<organism evidence="3 4">
    <name type="scientific">Pilimelia anulata</name>
    <dbReference type="NCBI Taxonomy" id="53371"/>
    <lineage>
        <taxon>Bacteria</taxon>
        <taxon>Bacillati</taxon>
        <taxon>Actinomycetota</taxon>
        <taxon>Actinomycetes</taxon>
        <taxon>Micromonosporales</taxon>
        <taxon>Micromonosporaceae</taxon>
        <taxon>Pilimelia</taxon>
    </lineage>
</organism>
<feature type="domain" description="Metallo-beta-lactamase" evidence="2">
    <location>
        <begin position="106"/>
        <end position="300"/>
    </location>
</feature>
<dbReference type="InterPro" id="IPR001279">
    <property type="entry name" value="Metallo-B-lactamas"/>
</dbReference>
<evidence type="ECO:0000259" key="2">
    <source>
        <dbReference type="Pfam" id="PF12706"/>
    </source>
</evidence>
<gene>
    <name evidence="3" type="ORF">GCM10010123_05020</name>
</gene>
<dbReference type="EMBL" id="BMQB01000001">
    <property type="protein sequence ID" value="GGJ77944.1"/>
    <property type="molecule type" value="Genomic_DNA"/>
</dbReference>
<dbReference type="GO" id="GO:0005737">
    <property type="term" value="C:cytoplasm"/>
    <property type="evidence" value="ECO:0007669"/>
    <property type="project" value="TreeGrafter"/>
</dbReference>